<name>A0A834YPP0_TETSI</name>
<protein>
    <submittedName>
        <fullName evidence="1">Uncharacterized protein</fullName>
    </submittedName>
</protein>
<organism evidence="1 2">
    <name type="scientific">Tetracentron sinense</name>
    <name type="common">Spur-leaf</name>
    <dbReference type="NCBI Taxonomy" id="13715"/>
    <lineage>
        <taxon>Eukaryota</taxon>
        <taxon>Viridiplantae</taxon>
        <taxon>Streptophyta</taxon>
        <taxon>Embryophyta</taxon>
        <taxon>Tracheophyta</taxon>
        <taxon>Spermatophyta</taxon>
        <taxon>Magnoliopsida</taxon>
        <taxon>Trochodendrales</taxon>
        <taxon>Trochodendraceae</taxon>
        <taxon>Tetracentron</taxon>
    </lineage>
</organism>
<sequence length="77" mass="8717">MSFSFLSLWYREAIKNDGNVFNRYKALEMVVKKLLSRTEAAEFLVTFAGIQDAVHQFAARHRLQKGAVSVPIKALGM</sequence>
<evidence type="ECO:0000313" key="2">
    <source>
        <dbReference type="Proteomes" id="UP000655225"/>
    </source>
</evidence>
<accession>A0A834YPP0</accession>
<dbReference type="AlphaFoldDB" id="A0A834YPP0"/>
<dbReference type="Proteomes" id="UP000655225">
    <property type="component" value="Unassembled WGS sequence"/>
</dbReference>
<proteinExistence type="predicted"/>
<comment type="caution">
    <text evidence="1">The sequence shown here is derived from an EMBL/GenBank/DDBJ whole genome shotgun (WGS) entry which is preliminary data.</text>
</comment>
<dbReference type="EMBL" id="JABCRI010000015">
    <property type="protein sequence ID" value="KAF8393164.1"/>
    <property type="molecule type" value="Genomic_DNA"/>
</dbReference>
<gene>
    <name evidence="1" type="ORF">HHK36_021405</name>
</gene>
<dbReference type="OrthoDB" id="1611096at2759"/>
<keyword evidence="2" id="KW-1185">Reference proteome</keyword>
<evidence type="ECO:0000313" key="1">
    <source>
        <dbReference type="EMBL" id="KAF8393164.1"/>
    </source>
</evidence>
<reference evidence="1 2" key="1">
    <citation type="submission" date="2020-04" db="EMBL/GenBank/DDBJ databases">
        <title>Plant Genome Project.</title>
        <authorList>
            <person name="Zhang R.-G."/>
        </authorList>
    </citation>
    <scope>NUCLEOTIDE SEQUENCE [LARGE SCALE GENOMIC DNA]</scope>
    <source>
        <strain evidence="1">YNK0</strain>
        <tissue evidence="1">Leaf</tissue>
    </source>
</reference>